<dbReference type="EMBL" id="FQWD01000005">
    <property type="protein sequence ID" value="SHG86196.1"/>
    <property type="molecule type" value="Genomic_DNA"/>
</dbReference>
<dbReference type="SMR" id="A0A1M5N9D3"/>
<evidence type="ECO:0000256" key="1">
    <source>
        <dbReference type="PIRSR" id="PIRSR011396-1"/>
    </source>
</evidence>
<reference evidence="4" key="1">
    <citation type="submission" date="2016-11" db="EMBL/GenBank/DDBJ databases">
        <authorList>
            <person name="Varghese N."/>
            <person name="Submissions S."/>
        </authorList>
    </citation>
    <scope>NUCLEOTIDE SEQUENCE [LARGE SCALE GENOMIC DNA]</scope>
    <source>
        <strain evidence="4">CGMCC 1.8995</strain>
    </source>
</reference>
<dbReference type="OrthoDB" id="7178350at2"/>
<dbReference type="GO" id="GO:0004497">
    <property type="term" value="F:monooxygenase activity"/>
    <property type="evidence" value="ECO:0007669"/>
    <property type="project" value="InterPro"/>
</dbReference>
<protein>
    <submittedName>
        <fullName evidence="3">Tryptophan halogenase</fullName>
    </submittedName>
</protein>
<proteinExistence type="predicted"/>
<keyword evidence="2" id="KW-0547">Nucleotide-binding</keyword>
<dbReference type="Proteomes" id="UP000184520">
    <property type="component" value="Unassembled WGS sequence"/>
</dbReference>
<gene>
    <name evidence="3" type="ORF">SAMN05216361_3130</name>
</gene>
<sequence>MHTSAIHHYVIAGGGTAGWMTAALLGKLLNGTGARITLVESPDQPGVGVGEATVPSFVDFIKLLGIDEQTFVKATQATFKLGIQFSHWQTTGHSYWHPFGHVGARIDGKPFFQQWLHAHRSGLTQTYTDFSASARMAQENKFYIPNPQQPNNLSQMGYAYHFDAQQVAVFLRDFAVSKGVVHKQAHIEHVQMCPDNSAIQRLITRTGEHIDGDFFIDCTGTQARLMGQALNTGFTDWQRYLPVDRAWVVQTENTEEPVPYTKAIAEPMGWRWQIPLQHRTGNGLVFCSQYTSPDEAKRYLQTQLTTPLLNEPRLLTFKTGHLEQFWRSNCVAIGLSAGFLEPLESTGIYLIMRGILNLAKLLPSSPPCKATIHEYNQLMLAEYQHIRDFIVLHYCVSLRNDTCFWQSWQQREIPTTLAHKLALYRTRGVVSHGQSDLFADHSWHAVATGMNVLPRDVDPIVATTDIKPLHDLLARIDHALAHSVGQLMPHGEYLKAW</sequence>
<feature type="binding site" evidence="2">
    <location>
        <begin position="14"/>
        <end position="17"/>
    </location>
    <ligand>
        <name>FAD</name>
        <dbReference type="ChEBI" id="CHEBI:57692"/>
    </ligand>
</feature>
<dbReference type="PANTHER" id="PTHR43747:SF4">
    <property type="entry name" value="FLAVIN-DEPENDENT TRYPTOPHAN HALOGENASE"/>
    <property type="match status" value="1"/>
</dbReference>
<dbReference type="SUPFAM" id="SSF51905">
    <property type="entry name" value="FAD/NAD(P)-binding domain"/>
    <property type="match status" value="1"/>
</dbReference>
<dbReference type="PANTHER" id="PTHR43747">
    <property type="entry name" value="FAD-BINDING PROTEIN"/>
    <property type="match status" value="1"/>
</dbReference>
<dbReference type="RefSeq" id="WP_073324110.1">
    <property type="nucleotide sequence ID" value="NZ_FQWD01000005.1"/>
</dbReference>
<feature type="binding site" evidence="2">
    <location>
        <position position="344"/>
    </location>
    <ligand>
        <name>L-tryptophan</name>
        <dbReference type="ChEBI" id="CHEBI:57912"/>
    </ligand>
</feature>
<organism evidence="3 4">
    <name type="scientific">Marisediminitalea aggregata</name>
    <dbReference type="NCBI Taxonomy" id="634436"/>
    <lineage>
        <taxon>Bacteria</taxon>
        <taxon>Pseudomonadati</taxon>
        <taxon>Pseudomonadota</taxon>
        <taxon>Gammaproteobacteria</taxon>
        <taxon>Alteromonadales</taxon>
        <taxon>Alteromonadaceae</taxon>
        <taxon>Marisediminitalea</taxon>
    </lineage>
</organism>
<dbReference type="AlphaFoldDB" id="A0A1M5N9D3"/>
<feature type="binding site" evidence="2">
    <location>
        <position position="335"/>
    </location>
    <ligand>
        <name>FAD</name>
        <dbReference type="ChEBI" id="CHEBI:57692"/>
    </ligand>
</feature>
<dbReference type="InterPro" id="IPR006905">
    <property type="entry name" value="Flavin_halogenase"/>
</dbReference>
<dbReference type="InterPro" id="IPR036188">
    <property type="entry name" value="FAD/NAD-bd_sf"/>
</dbReference>
<dbReference type="Gene3D" id="3.50.50.60">
    <property type="entry name" value="FAD/NAD(P)-binding domain"/>
    <property type="match status" value="1"/>
</dbReference>
<feature type="binding site" evidence="2">
    <location>
        <position position="80"/>
    </location>
    <ligand>
        <name>7-chloro-L-tryptophan</name>
        <dbReference type="ChEBI" id="CHEBI:58713"/>
    </ligand>
</feature>
<dbReference type="Pfam" id="PF04820">
    <property type="entry name" value="Trp_halogenase"/>
    <property type="match status" value="1"/>
</dbReference>
<dbReference type="InterPro" id="IPR050816">
    <property type="entry name" value="Flavin-dep_Halogenase_NPB"/>
</dbReference>
<keyword evidence="2" id="KW-0285">Flavoprotein</keyword>
<dbReference type="InterPro" id="IPR033856">
    <property type="entry name" value="Trp_halogen"/>
</dbReference>
<feature type="binding site" evidence="2">
    <location>
        <position position="348"/>
    </location>
    <ligand>
        <name>FAD</name>
        <dbReference type="ChEBI" id="CHEBI:57692"/>
    </ligand>
</feature>
<keyword evidence="4" id="KW-1185">Reference proteome</keyword>
<accession>A0A1M5N9D3</accession>
<dbReference type="GO" id="GO:0000166">
    <property type="term" value="F:nucleotide binding"/>
    <property type="evidence" value="ECO:0007669"/>
    <property type="project" value="UniProtKB-KW"/>
</dbReference>
<evidence type="ECO:0000313" key="4">
    <source>
        <dbReference type="Proteomes" id="UP000184520"/>
    </source>
</evidence>
<dbReference type="PIRSF" id="PIRSF011396">
    <property type="entry name" value="Trp_halogenase"/>
    <property type="match status" value="1"/>
</dbReference>
<evidence type="ECO:0000313" key="3">
    <source>
        <dbReference type="EMBL" id="SHG86196.1"/>
    </source>
</evidence>
<feature type="active site" evidence="1">
    <location>
        <position position="80"/>
    </location>
</feature>
<dbReference type="STRING" id="634436.SAMN05216361_3130"/>
<evidence type="ECO:0000256" key="2">
    <source>
        <dbReference type="PIRSR" id="PIRSR011396-2"/>
    </source>
</evidence>
<keyword evidence="2" id="KW-0274">FAD</keyword>
<name>A0A1M5N9D3_9ALTE</name>